<reference evidence="7 8" key="1">
    <citation type="submission" date="2017-10" db="EMBL/GenBank/DDBJ databases">
        <title>Draft genome of actinobacteria isolated from guarana (Paullinia cupana (Mart.) Ducke.</title>
        <authorList>
            <person name="Siqueira K.A."/>
            <person name="Liotti R.G."/>
            <person name="Mendes T.A."/>
            <person name="Soares M.A."/>
        </authorList>
    </citation>
    <scope>NUCLEOTIDE SEQUENCE [LARGE SCALE GENOMIC DNA]</scope>
    <source>
        <strain evidence="7 8">199</strain>
    </source>
</reference>
<dbReference type="EMBL" id="PDES01000010">
    <property type="protein sequence ID" value="RRQ83989.1"/>
    <property type="molecule type" value="Genomic_DNA"/>
</dbReference>
<comment type="similarity">
    <text evidence="2">Belongs to the class-I pyridoxal-phosphate-dependent aminotransferase family.</text>
</comment>
<dbReference type="GO" id="GO:0008483">
    <property type="term" value="F:transaminase activity"/>
    <property type="evidence" value="ECO:0007669"/>
    <property type="project" value="UniProtKB-KW"/>
</dbReference>
<dbReference type="Gene3D" id="3.40.640.10">
    <property type="entry name" value="Type I PLP-dependent aspartate aminotransferase-like (Major domain)"/>
    <property type="match status" value="1"/>
</dbReference>
<keyword evidence="8" id="KW-1185">Reference proteome</keyword>
<dbReference type="InterPro" id="IPR050596">
    <property type="entry name" value="AspAT/PAT-like"/>
</dbReference>
<dbReference type="Proteomes" id="UP000276379">
    <property type="component" value="Unassembled WGS sequence"/>
</dbReference>
<evidence type="ECO:0000313" key="8">
    <source>
        <dbReference type="Proteomes" id="UP000276379"/>
    </source>
</evidence>
<evidence type="ECO:0000256" key="5">
    <source>
        <dbReference type="ARBA" id="ARBA00022898"/>
    </source>
</evidence>
<gene>
    <name evidence="7" type="ORF">CQW44_22470</name>
</gene>
<keyword evidence="5" id="KW-0663">Pyridoxal phosphate</keyword>
<evidence type="ECO:0000256" key="4">
    <source>
        <dbReference type="ARBA" id="ARBA00022679"/>
    </source>
</evidence>
<organism evidence="7 8">
    <name type="scientific">Streptomyces griseofuscus</name>
    <dbReference type="NCBI Taxonomy" id="146922"/>
    <lineage>
        <taxon>Bacteria</taxon>
        <taxon>Bacillati</taxon>
        <taxon>Actinomycetota</taxon>
        <taxon>Actinomycetes</taxon>
        <taxon>Kitasatosporales</taxon>
        <taxon>Streptomycetaceae</taxon>
        <taxon>Streptomyces</taxon>
    </lineage>
</organism>
<accession>A0A3R8RD24</accession>
<dbReference type="InterPro" id="IPR015424">
    <property type="entry name" value="PyrdxlP-dep_Trfase"/>
</dbReference>
<evidence type="ECO:0000256" key="1">
    <source>
        <dbReference type="ARBA" id="ARBA00001933"/>
    </source>
</evidence>
<dbReference type="InterPro" id="IPR004839">
    <property type="entry name" value="Aminotransferase_I/II_large"/>
</dbReference>
<evidence type="ECO:0000259" key="6">
    <source>
        <dbReference type="Pfam" id="PF00155"/>
    </source>
</evidence>
<dbReference type="GO" id="GO:0030170">
    <property type="term" value="F:pyridoxal phosphate binding"/>
    <property type="evidence" value="ECO:0007669"/>
    <property type="project" value="InterPro"/>
</dbReference>
<dbReference type="InterPro" id="IPR015421">
    <property type="entry name" value="PyrdxlP-dep_Trfase_major"/>
</dbReference>
<dbReference type="GO" id="GO:0006520">
    <property type="term" value="P:amino acid metabolic process"/>
    <property type="evidence" value="ECO:0007669"/>
    <property type="project" value="InterPro"/>
</dbReference>
<proteinExistence type="inferred from homology"/>
<dbReference type="AlphaFoldDB" id="A0A3R8RD24"/>
<dbReference type="PANTHER" id="PTHR46383">
    <property type="entry name" value="ASPARTATE AMINOTRANSFERASE"/>
    <property type="match status" value="1"/>
</dbReference>
<protein>
    <recommendedName>
        <fullName evidence="6">Aminotransferase class I/classII large domain-containing protein</fullName>
    </recommendedName>
</protein>
<comment type="caution">
    <text evidence="7">The sequence shown here is derived from an EMBL/GenBank/DDBJ whole genome shotgun (WGS) entry which is preliminary data.</text>
</comment>
<keyword evidence="4" id="KW-0808">Transferase</keyword>
<dbReference type="PANTHER" id="PTHR46383:SF2">
    <property type="entry name" value="AMINOTRANSFERASE"/>
    <property type="match status" value="1"/>
</dbReference>
<comment type="cofactor">
    <cofactor evidence="1">
        <name>pyridoxal 5'-phosphate</name>
        <dbReference type="ChEBI" id="CHEBI:597326"/>
    </cofactor>
</comment>
<sequence length="393" mass="42049">MPSLPRALGELGGSCGEYGDRVDELLRGSGCGDSVPLHRGRTVFEPCARPRGWREREFGVSPEEEAPVGGVPELREAFAEGVGGPRGGDVLPEQVLVTGGATHALSIALRAVLRDGDEVLVLSPHWPDAAALVRAAGGVVREVPVFLELGAAGFGFDLMGAVEGAVTPRTRAIYFNSPNNPTGYRLDRRRLAVLVELAERHDLWLIADNTYDGYDFTREGFPDIAGIGAAAERTFSAHSCGTTYAMPGNRVGYLVCPPEAAATAVGWARCTGGGVPTVAQFAAYEALRTPRAELDRRRDRAAAAWWLADSTLQVPHTEVSGGLYTFLDLRAWGDGERFVRRCAQLGVGLAPGRNFGAHCGSWARLCFTAAPPQRVAEAIERINKIYGEGADEH</sequence>
<feature type="domain" description="Aminotransferase class I/classII large" evidence="6">
    <location>
        <begin position="67"/>
        <end position="382"/>
    </location>
</feature>
<evidence type="ECO:0000256" key="2">
    <source>
        <dbReference type="ARBA" id="ARBA00007441"/>
    </source>
</evidence>
<keyword evidence="3" id="KW-0032">Aminotransferase</keyword>
<evidence type="ECO:0000256" key="3">
    <source>
        <dbReference type="ARBA" id="ARBA00022576"/>
    </source>
</evidence>
<dbReference type="RefSeq" id="WP_125209265.1">
    <property type="nucleotide sequence ID" value="NZ_PDER01000006.1"/>
</dbReference>
<dbReference type="Pfam" id="PF00155">
    <property type="entry name" value="Aminotran_1_2"/>
    <property type="match status" value="1"/>
</dbReference>
<dbReference type="CDD" id="cd00609">
    <property type="entry name" value="AAT_like"/>
    <property type="match status" value="1"/>
</dbReference>
<dbReference type="SUPFAM" id="SSF53383">
    <property type="entry name" value="PLP-dependent transferases"/>
    <property type="match status" value="1"/>
</dbReference>
<name>A0A3R8RD24_9ACTN</name>
<evidence type="ECO:0000313" key="7">
    <source>
        <dbReference type="EMBL" id="RRQ83989.1"/>
    </source>
</evidence>